<dbReference type="PRINTS" id="PR00253">
    <property type="entry name" value="GABAARECEPTR"/>
</dbReference>
<keyword evidence="4" id="KW-1003">Cell membrane</keyword>
<evidence type="ECO:0000313" key="15">
    <source>
        <dbReference type="RefSeq" id="XP_052121162.1"/>
    </source>
</evidence>
<keyword evidence="7 11" id="KW-1133">Transmembrane helix</keyword>
<dbReference type="Pfam" id="PF02932">
    <property type="entry name" value="Neur_chan_memb"/>
    <property type="match status" value="1"/>
</dbReference>
<dbReference type="SUPFAM" id="SSF63712">
    <property type="entry name" value="Nicotinic receptor ligand binding domain-like"/>
    <property type="match status" value="1"/>
</dbReference>
<evidence type="ECO:0000259" key="13">
    <source>
        <dbReference type="Pfam" id="PF02932"/>
    </source>
</evidence>
<evidence type="ECO:0000256" key="6">
    <source>
        <dbReference type="ARBA" id="ARBA00022729"/>
    </source>
</evidence>
<dbReference type="GO" id="GO:0004888">
    <property type="term" value="F:transmembrane signaling receptor activity"/>
    <property type="evidence" value="ECO:0007669"/>
    <property type="project" value="InterPro"/>
</dbReference>
<dbReference type="InterPro" id="IPR036719">
    <property type="entry name" value="Neuro-gated_channel_TM_sf"/>
</dbReference>
<dbReference type="SUPFAM" id="SSF90112">
    <property type="entry name" value="Neurotransmitter-gated ion-channel transmembrane pore"/>
    <property type="match status" value="1"/>
</dbReference>
<evidence type="ECO:0000313" key="14">
    <source>
        <dbReference type="Proteomes" id="UP000504606"/>
    </source>
</evidence>
<evidence type="ECO:0000259" key="12">
    <source>
        <dbReference type="Pfam" id="PF02931"/>
    </source>
</evidence>
<dbReference type="Pfam" id="PF02931">
    <property type="entry name" value="Neur_chan_LBD"/>
    <property type="match status" value="1"/>
</dbReference>
<keyword evidence="5 11" id="KW-0812">Transmembrane</keyword>
<feature type="domain" description="Neurotransmitter-gated ion-channel ligand-binding" evidence="12">
    <location>
        <begin position="87"/>
        <end position="224"/>
    </location>
</feature>
<evidence type="ECO:0000256" key="3">
    <source>
        <dbReference type="ARBA" id="ARBA00022448"/>
    </source>
</evidence>
<dbReference type="InterPro" id="IPR036734">
    <property type="entry name" value="Neur_chan_lig-bd_sf"/>
</dbReference>
<evidence type="ECO:0000256" key="7">
    <source>
        <dbReference type="ARBA" id="ARBA00022989"/>
    </source>
</evidence>
<dbReference type="Gene3D" id="2.70.170.10">
    <property type="entry name" value="Neurotransmitter-gated ion-channel ligand-binding domain"/>
    <property type="match status" value="1"/>
</dbReference>
<feature type="domain" description="Neurotransmitter-gated ion-channel transmembrane" evidence="13">
    <location>
        <begin position="265"/>
        <end position="339"/>
    </location>
</feature>
<accession>A0A9C6TW99</accession>
<evidence type="ECO:0000256" key="1">
    <source>
        <dbReference type="ARBA" id="ARBA00004141"/>
    </source>
</evidence>
<dbReference type="RefSeq" id="XP_052121162.1">
    <property type="nucleotide sequence ID" value="XM_052265202.1"/>
</dbReference>
<dbReference type="GeneID" id="127748989"/>
<dbReference type="KEGG" id="foc:127748989"/>
<comment type="subcellular location">
    <subcellularLocation>
        <location evidence="2">Cell membrane</location>
    </subcellularLocation>
    <subcellularLocation>
        <location evidence="1">Membrane</location>
        <topology evidence="1">Multi-pass membrane protein</topology>
    </subcellularLocation>
</comment>
<dbReference type="PANTHER" id="PTHR18945">
    <property type="entry name" value="NEUROTRANSMITTER GATED ION CHANNEL"/>
    <property type="match status" value="1"/>
</dbReference>
<feature type="transmembrane region" description="Helical" evidence="11">
    <location>
        <begin position="285"/>
        <end position="306"/>
    </location>
</feature>
<dbReference type="InterPro" id="IPR006028">
    <property type="entry name" value="GABAA/Glycine_rcpt"/>
</dbReference>
<dbReference type="GO" id="GO:0099095">
    <property type="term" value="F:ligand-gated monoatomic anion channel activity"/>
    <property type="evidence" value="ECO:0007669"/>
    <property type="project" value="UniProtKB-ARBA"/>
</dbReference>
<keyword evidence="9 11" id="KW-0472">Membrane</keyword>
<dbReference type="GO" id="GO:0005886">
    <property type="term" value="C:plasma membrane"/>
    <property type="evidence" value="ECO:0007669"/>
    <property type="project" value="UniProtKB-SubCell"/>
</dbReference>
<dbReference type="GO" id="GO:0005254">
    <property type="term" value="F:chloride channel activity"/>
    <property type="evidence" value="ECO:0007669"/>
    <property type="project" value="UniProtKB-ARBA"/>
</dbReference>
<keyword evidence="8 11" id="KW-0406">Ion transport</keyword>
<dbReference type="InterPro" id="IPR006202">
    <property type="entry name" value="Neur_chan_lig-bd"/>
</dbReference>
<sequence length="439" mass="48174">MSPPPVLMPLLLSSSALLAGASRQHKLGWEHALAGEAGARLEALVLRHHRAPAAPTSPNATGHVPAVPVAVSYDIRAVSDPSGGEASAFHQELRVHLDLRLEWQDKRLAYKNVSGLGRSPYLVVLPDAHLFWTPDVVFVNEKELVPEPSPKAVGVLRVGPHGRVQFRARYSVVLFCPMDLARFPFDRQVCPLLISTYTSTAAEVQLQWRGVEPVRLARPAYLPTQFAVTKVDHADGCADAATTTASCIEASLSLSRPCAHYVLTIYTPCVLMVILAWLSFWLDRYLRFATAMVAVTSLAAHVALVNASLPAVPYTKAVDVWTGGCLWFAFCALVQFVVLECTCRCGYRPARGRRRGEGRGWKVVWSLANEVPSDQSTAFYESLQHEASRDRIAVLECSPPSSSCSPWFCLTWSDRVARLAYPVLFAAFAAAYWLSYAVA</sequence>
<feature type="transmembrane region" description="Helical" evidence="11">
    <location>
        <begin position="259"/>
        <end position="278"/>
    </location>
</feature>
<reference evidence="15" key="1">
    <citation type="journal article" date="2022" name="Pest Manag. Sci.">
        <title>Overexpression of mutated glutamate-gated chloride channel in the integument is mainly responsible for emamectin benzoate resistance in the western flower thrips Frankliniella occidentalis.</title>
        <authorList>
            <person name="Gao Y."/>
            <person name="Yoon K.A."/>
            <person name="Lee J.H."/>
            <person name="Kim J.H."/>
            <person name="Lee S.H."/>
        </authorList>
    </citation>
    <scope>NUCLEOTIDE SEQUENCE</scope>
</reference>
<dbReference type="InterPro" id="IPR006029">
    <property type="entry name" value="Neurotrans-gated_channel_TM"/>
</dbReference>
<evidence type="ECO:0000256" key="4">
    <source>
        <dbReference type="ARBA" id="ARBA00022475"/>
    </source>
</evidence>
<keyword evidence="14" id="KW-1185">Reference proteome</keyword>
<proteinExistence type="inferred from homology"/>
<dbReference type="Proteomes" id="UP000504606">
    <property type="component" value="Unplaced"/>
</dbReference>
<dbReference type="GO" id="GO:0005230">
    <property type="term" value="F:extracellular ligand-gated monoatomic ion channel activity"/>
    <property type="evidence" value="ECO:0007669"/>
    <property type="project" value="InterPro"/>
</dbReference>
<dbReference type="InterPro" id="IPR018000">
    <property type="entry name" value="Neurotransmitter_ion_chnl_CS"/>
</dbReference>
<feature type="transmembrane region" description="Helical" evidence="11">
    <location>
        <begin position="419"/>
        <end position="438"/>
    </location>
</feature>
<keyword evidence="3 11" id="KW-0813">Transport</keyword>
<dbReference type="OrthoDB" id="6416936at2759"/>
<dbReference type="Gene3D" id="1.20.58.390">
    <property type="entry name" value="Neurotransmitter-gated ion-channel transmembrane domain"/>
    <property type="match status" value="1"/>
</dbReference>
<name>A0A9C6TW99_FRAOC</name>
<evidence type="ECO:0000256" key="11">
    <source>
        <dbReference type="RuleBase" id="RU000687"/>
    </source>
</evidence>
<comment type="similarity">
    <text evidence="11">Belongs to the ligand-gated ion channel (TC 1.A.9) family.</text>
</comment>
<evidence type="ECO:0000256" key="10">
    <source>
        <dbReference type="ARBA" id="ARBA00023303"/>
    </source>
</evidence>
<evidence type="ECO:0000256" key="9">
    <source>
        <dbReference type="ARBA" id="ARBA00023136"/>
    </source>
</evidence>
<feature type="chain" id="PRO_5039762768" evidence="11">
    <location>
        <begin position="22"/>
        <end position="439"/>
    </location>
</feature>
<dbReference type="PRINTS" id="PR00252">
    <property type="entry name" value="NRIONCHANNEL"/>
</dbReference>
<feature type="signal peptide" evidence="11">
    <location>
        <begin position="1"/>
        <end position="21"/>
    </location>
</feature>
<keyword evidence="6 11" id="KW-0732">Signal</keyword>
<dbReference type="PROSITE" id="PS00236">
    <property type="entry name" value="NEUROTR_ION_CHANNEL"/>
    <property type="match status" value="1"/>
</dbReference>
<reference evidence="15" key="2">
    <citation type="submission" date="2025-08" db="UniProtKB">
        <authorList>
            <consortium name="RefSeq"/>
        </authorList>
    </citation>
    <scope>IDENTIFICATION</scope>
</reference>
<evidence type="ECO:0000256" key="2">
    <source>
        <dbReference type="ARBA" id="ARBA00004236"/>
    </source>
</evidence>
<evidence type="ECO:0000256" key="8">
    <source>
        <dbReference type="ARBA" id="ARBA00023065"/>
    </source>
</evidence>
<keyword evidence="10 11" id="KW-0407">Ion channel</keyword>
<evidence type="ECO:0000256" key="5">
    <source>
        <dbReference type="ARBA" id="ARBA00022692"/>
    </source>
</evidence>
<feature type="transmembrane region" description="Helical" evidence="11">
    <location>
        <begin position="326"/>
        <end position="347"/>
    </location>
</feature>
<organism evidence="14 15">
    <name type="scientific">Frankliniella occidentalis</name>
    <name type="common">Western flower thrips</name>
    <name type="synonym">Euthrips occidentalis</name>
    <dbReference type="NCBI Taxonomy" id="133901"/>
    <lineage>
        <taxon>Eukaryota</taxon>
        <taxon>Metazoa</taxon>
        <taxon>Ecdysozoa</taxon>
        <taxon>Arthropoda</taxon>
        <taxon>Hexapoda</taxon>
        <taxon>Insecta</taxon>
        <taxon>Pterygota</taxon>
        <taxon>Neoptera</taxon>
        <taxon>Paraneoptera</taxon>
        <taxon>Thysanoptera</taxon>
        <taxon>Terebrantia</taxon>
        <taxon>Thripoidea</taxon>
        <taxon>Thripidae</taxon>
        <taxon>Frankliniella</taxon>
    </lineage>
</organism>
<dbReference type="InterPro" id="IPR006201">
    <property type="entry name" value="Neur_channel"/>
</dbReference>
<protein>
    <submittedName>
        <fullName evidence="15">Glutamate-gated chloride channel-like</fullName>
    </submittedName>
</protein>
<dbReference type="AlphaFoldDB" id="A0A9C6TW99"/>
<gene>
    <name evidence="15" type="primary">LOC127748989</name>
</gene>
<dbReference type="InterPro" id="IPR038050">
    <property type="entry name" value="Neuro_actylchol_rec"/>
</dbReference>